<keyword evidence="6 8" id="KW-1133">Transmembrane helix</keyword>
<feature type="transmembrane region" description="Helical" evidence="8">
    <location>
        <begin position="314"/>
        <end position="338"/>
    </location>
</feature>
<evidence type="ECO:0000256" key="5">
    <source>
        <dbReference type="ARBA" id="ARBA00022692"/>
    </source>
</evidence>
<comment type="similarity">
    <text evidence="2">Belongs to the autoinducer-2 exporter (AI-2E) (TC 2.A.86) family.</text>
</comment>
<feature type="transmembrane region" description="Helical" evidence="8">
    <location>
        <begin position="243"/>
        <end position="272"/>
    </location>
</feature>
<dbReference type="GO" id="GO:0055085">
    <property type="term" value="P:transmembrane transport"/>
    <property type="evidence" value="ECO:0007669"/>
    <property type="project" value="TreeGrafter"/>
</dbReference>
<evidence type="ECO:0000256" key="7">
    <source>
        <dbReference type="ARBA" id="ARBA00023136"/>
    </source>
</evidence>
<evidence type="ECO:0000256" key="6">
    <source>
        <dbReference type="ARBA" id="ARBA00022989"/>
    </source>
</evidence>
<evidence type="ECO:0000256" key="8">
    <source>
        <dbReference type="SAM" id="Phobius"/>
    </source>
</evidence>
<name>A0A168PBA0_9BACL</name>
<evidence type="ECO:0000256" key="2">
    <source>
        <dbReference type="ARBA" id="ARBA00009773"/>
    </source>
</evidence>
<evidence type="ECO:0000256" key="3">
    <source>
        <dbReference type="ARBA" id="ARBA00022448"/>
    </source>
</evidence>
<organism evidence="9 10">
    <name type="scientific">Paenibacillus antarcticus</name>
    <dbReference type="NCBI Taxonomy" id="253703"/>
    <lineage>
        <taxon>Bacteria</taxon>
        <taxon>Bacillati</taxon>
        <taxon>Bacillota</taxon>
        <taxon>Bacilli</taxon>
        <taxon>Bacillales</taxon>
        <taxon>Paenibacillaceae</taxon>
        <taxon>Paenibacillus</taxon>
    </lineage>
</organism>
<dbReference type="PANTHER" id="PTHR21716">
    <property type="entry name" value="TRANSMEMBRANE PROTEIN"/>
    <property type="match status" value="1"/>
</dbReference>
<evidence type="ECO:0000313" key="9">
    <source>
        <dbReference type="EMBL" id="OAB46593.1"/>
    </source>
</evidence>
<dbReference type="Pfam" id="PF01594">
    <property type="entry name" value="AI-2E_transport"/>
    <property type="match status" value="1"/>
</dbReference>
<dbReference type="InterPro" id="IPR002549">
    <property type="entry name" value="AI-2E-like"/>
</dbReference>
<feature type="transmembrane region" description="Helical" evidence="8">
    <location>
        <begin position="220"/>
        <end position="237"/>
    </location>
</feature>
<gene>
    <name evidence="9" type="ORF">PBAT_11320</name>
</gene>
<feature type="transmembrane region" description="Helical" evidence="8">
    <location>
        <begin position="157"/>
        <end position="179"/>
    </location>
</feature>
<dbReference type="Proteomes" id="UP000077355">
    <property type="component" value="Unassembled WGS sequence"/>
</dbReference>
<feature type="transmembrane region" description="Helical" evidence="8">
    <location>
        <begin position="40"/>
        <end position="58"/>
    </location>
</feature>
<accession>A0A168PBA0</accession>
<dbReference type="AlphaFoldDB" id="A0A168PBA0"/>
<protein>
    <submittedName>
        <fullName evidence="9">AI-2E family transporter</fullName>
    </submittedName>
</protein>
<evidence type="ECO:0000313" key="10">
    <source>
        <dbReference type="Proteomes" id="UP000077355"/>
    </source>
</evidence>
<dbReference type="RefSeq" id="WP_068649553.1">
    <property type="nucleotide sequence ID" value="NZ_CP043611.1"/>
</dbReference>
<keyword evidence="3" id="KW-0813">Transport</keyword>
<dbReference type="EMBL" id="LVJI01000015">
    <property type="protein sequence ID" value="OAB46593.1"/>
    <property type="molecule type" value="Genomic_DNA"/>
</dbReference>
<keyword evidence="10" id="KW-1185">Reference proteome</keyword>
<dbReference type="PANTHER" id="PTHR21716:SF53">
    <property type="entry name" value="PERMEASE PERM-RELATED"/>
    <property type="match status" value="1"/>
</dbReference>
<comment type="caution">
    <text evidence="9">The sequence shown here is derived from an EMBL/GenBank/DDBJ whole genome shotgun (WGS) entry which is preliminary data.</text>
</comment>
<feature type="transmembrane region" description="Helical" evidence="8">
    <location>
        <begin position="12"/>
        <end position="34"/>
    </location>
</feature>
<evidence type="ECO:0000256" key="4">
    <source>
        <dbReference type="ARBA" id="ARBA00022475"/>
    </source>
</evidence>
<feature type="transmembrane region" description="Helical" evidence="8">
    <location>
        <begin position="279"/>
        <end position="302"/>
    </location>
</feature>
<keyword evidence="4" id="KW-1003">Cell membrane</keyword>
<reference evidence="9 10" key="1">
    <citation type="submission" date="2016-03" db="EMBL/GenBank/DDBJ databases">
        <title>Draft genome sequence of Paenibacillus antarcticus CECT 5836.</title>
        <authorList>
            <person name="Shin S.-K."/>
            <person name="Yi H."/>
        </authorList>
    </citation>
    <scope>NUCLEOTIDE SEQUENCE [LARGE SCALE GENOMIC DNA]</scope>
    <source>
        <strain evidence="9 10">CECT 5836</strain>
    </source>
</reference>
<keyword evidence="7 8" id="KW-0472">Membrane</keyword>
<comment type="subcellular location">
    <subcellularLocation>
        <location evidence="1">Cell membrane</location>
        <topology evidence="1">Multi-pass membrane protein</topology>
    </subcellularLocation>
</comment>
<sequence>MNQSKYFRTCLSIIATMLIIYLACKLSFILLPVLYVLNLLLIPFVLSGFLFYLLRPIINFLQKKNIHRGLSVILIYLAFAGLLAVFSILVWPTLRDQVLAFVDNAPHLVTDLQKQLQQYQQNSFMSKIIPSESELYSRITEYLNRLISLITNSISNFIGVISNVVIILATIPIILYYMLKEGSKIPHKFLHFIPRQYRREGKEMIDEIDNALSQFIVGRVLLNLILGVLMYIGFLIIDLPYALLLSLISAVLNLIPYVGALIATIPVVIVALTVSPSMAIWSVIIIVIAQQIQDNILSPIIYGKQLDIHPLTTVILLLIGAEFFGIMGVILAIPAYMIMKIILVHIYRLFFSDKVEDIIE</sequence>
<proteinExistence type="inferred from homology"/>
<keyword evidence="5 8" id="KW-0812">Transmembrane</keyword>
<dbReference type="GO" id="GO:0005886">
    <property type="term" value="C:plasma membrane"/>
    <property type="evidence" value="ECO:0007669"/>
    <property type="project" value="UniProtKB-SubCell"/>
</dbReference>
<feature type="transmembrane region" description="Helical" evidence="8">
    <location>
        <begin position="70"/>
        <end position="91"/>
    </location>
</feature>
<dbReference type="OrthoDB" id="9793390at2"/>
<evidence type="ECO:0000256" key="1">
    <source>
        <dbReference type="ARBA" id="ARBA00004651"/>
    </source>
</evidence>